<sequence length="332" mass="33767">MSAILTALVAGLATIMLTPGPAQAATAAFLTESAWATGYVGRMTVTNDGADRMAAWRVEFDLPDGTTLDHSWNAVVTRIGTHYVITGASWNASLDPGGSTSFGWIASGTGVPQSCLLNGGSCAGGPTVRDARPPSTPANFRSETQGSTFTLRWDASTDDTGVVGYEISTGTGSGPIATVTTTSHSMSIPPPMAMTFGVRAIDAAGNRSPFATLGLGTPPDVTPPGPATNLRLVSPSGGYFTAQWDAPRDDQFVAGYEIAVDGAVVSRVGGTTAPVRLGFGTYFVSVRAFDGAGNLSPSTQIMISIDPGPSSSASSKAAPHAGPTSSVNTASR</sequence>
<dbReference type="GO" id="GO:0004553">
    <property type="term" value="F:hydrolase activity, hydrolyzing O-glycosyl compounds"/>
    <property type="evidence" value="ECO:0007669"/>
    <property type="project" value="InterPro"/>
</dbReference>
<evidence type="ECO:0000256" key="1">
    <source>
        <dbReference type="ARBA" id="ARBA00022801"/>
    </source>
</evidence>
<dbReference type="PROSITE" id="PS00561">
    <property type="entry name" value="CBM2_A"/>
    <property type="match status" value="1"/>
</dbReference>
<dbReference type="Gene3D" id="2.60.40.10">
    <property type="entry name" value="Immunoglobulins"/>
    <property type="match status" value="2"/>
</dbReference>
<evidence type="ECO:0000259" key="7">
    <source>
        <dbReference type="PROSITE" id="PS51173"/>
    </source>
</evidence>
<organism evidence="8 9">
    <name type="scientific">Paractinoplanes ferrugineus</name>
    <dbReference type="NCBI Taxonomy" id="113564"/>
    <lineage>
        <taxon>Bacteria</taxon>
        <taxon>Bacillati</taxon>
        <taxon>Actinomycetota</taxon>
        <taxon>Actinomycetes</taxon>
        <taxon>Micromonosporales</taxon>
        <taxon>Micromonosporaceae</taxon>
        <taxon>Paractinoplanes</taxon>
    </lineage>
</organism>
<keyword evidence="4" id="KW-0624">Polysaccharide degradation</keyword>
<evidence type="ECO:0000256" key="4">
    <source>
        <dbReference type="ARBA" id="ARBA00023326"/>
    </source>
</evidence>
<dbReference type="SMART" id="SM00637">
    <property type="entry name" value="CBD_II"/>
    <property type="match status" value="1"/>
</dbReference>
<dbReference type="SUPFAM" id="SSF49265">
    <property type="entry name" value="Fibronectin type III"/>
    <property type="match status" value="1"/>
</dbReference>
<dbReference type="InterPro" id="IPR003961">
    <property type="entry name" value="FN3_dom"/>
</dbReference>
<name>A0A919MKV1_9ACTN</name>
<dbReference type="InterPro" id="IPR018366">
    <property type="entry name" value="CBM2_CS"/>
</dbReference>
<dbReference type="Proteomes" id="UP000598174">
    <property type="component" value="Unassembled WGS sequence"/>
</dbReference>
<gene>
    <name evidence="8" type="ORF">Afe05nite_34070</name>
</gene>
<dbReference type="InterPro" id="IPR001919">
    <property type="entry name" value="CBD2"/>
</dbReference>
<keyword evidence="2" id="KW-0119">Carbohydrate metabolism</keyword>
<dbReference type="GO" id="GO:0000272">
    <property type="term" value="P:polysaccharide catabolic process"/>
    <property type="evidence" value="ECO:0007669"/>
    <property type="project" value="UniProtKB-KW"/>
</dbReference>
<dbReference type="SMART" id="SM00060">
    <property type="entry name" value="FN3"/>
    <property type="match status" value="2"/>
</dbReference>
<protein>
    <recommendedName>
        <fullName evidence="7">CBM2 domain-containing protein</fullName>
    </recommendedName>
</protein>
<keyword evidence="3" id="KW-0326">Glycosidase</keyword>
<comment type="caution">
    <text evidence="8">The sequence shown here is derived from an EMBL/GenBank/DDBJ whole genome shotgun (WGS) entry which is preliminary data.</text>
</comment>
<dbReference type="InterPro" id="IPR008965">
    <property type="entry name" value="CBM2/CBM3_carb-bd_dom_sf"/>
</dbReference>
<dbReference type="InterPro" id="IPR012291">
    <property type="entry name" value="CBM2_carb-bd_dom_sf"/>
</dbReference>
<keyword evidence="1" id="KW-0378">Hydrolase</keyword>
<accession>A0A919MKV1</accession>
<reference evidence="8" key="1">
    <citation type="submission" date="2021-01" db="EMBL/GenBank/DDBJ databases">
        <title>Whole genome shotgun sequence of Actinoplanes ferrugineus NBRC 15555.</title>
        <authorList>
            <person name="Komaki H."/>
            <person name="Tamura T."/>
        </authorList>
    </citation>
    <scope>NUCLEOTIDE SEQUENCE</scope>
    <source>
        <strain evidence="8">NBRC 15555</strain>
    </source>
</reference>
<dbReference type="GO" id="GO:0030247">
    <property type="term" value="F:polysaccharide binding"/>
    <property type="evidence" value="ECO:0007669"/>
    <property type="project" value="UniProtKB-UniRule"/>
</dbReference>
<feature type="signal peptide" evidence="6">
    <location>
        <begin position="1"/>
        <end position="24"/>
    </location>
</feature>
<dbReference type="SUPFAM" id="SSF49384">
    <property type="entry name" value="Carbohydrate-binding domain"/>
    <property type="match status" value="1"/>
</dbReference>
<feature type="chain" id="PRO_5037249570" description="CBM2 domain-containing protein" evidence="6">
    <location>
        <begin position="25"/>
        <end position="332"/>
    </location>
</feature>
<evidence type="ECO:0000256" key="6">
    <source>
        <dbReference type="SAM" id="SignalP"/>
    </source>
</evidence>
<dbReference type="AlphaFoldDB" id="A0A919MKV1"/>
<dbReference type="InterPro" id="IPR036116">
    <property type="entry name" value="FN3_sf"/>
</dbReference>
<evidence type="ECO:0000313" key="8">
    <source>
        <dbReference type="EMBL" id="GIE11567.1"/>
    </source>
</evidence>
<feature type="compositionally biased region" description="Low complexity" evidence="5">
    <location>
        <begin position="307"/>
        <end position="323"/>
    </location>
</feature>
<dbReference type="Gene3D" id="2.60.40.290">
    <property type="match status" value="1"/>
</dbReference>
<dbReference type="PROSITE" id="PS51173">
    <property type="entry name" value="CBM2"/>
    <property type="match status" value="1"/>
</dbReference>
<evidence type="ECO:0000313" key="9">
    <source>
        <dbReference type="Proteomes" id="UP000598174"/>
    </source>
</evidence>
<evidence type="ECO:0000256" key="2">
    <source>
        <dbReference type="ARBA" id="ARBA00023277"/>
    </source>
</evidence>
<proteinExistence type="predicted"/>
<evidence type="ECO:0000256" key="5">
    <source>
        <dbReference type="SAM" id="MobiDB-lite"/>
    </source>
</evidence>
<dbReference type="Pfam" id="PF00553">
    <property type="entry name" value="CBM_2"/>
    <property type="match status" value="1"/>
</dbReference>
<keyword evidence="9" id="KW-1185">Reference proteome</keyword>
<evidence type="ECO:0000256" key="3">
    <source>
        <dbReference type="ARBA" id="ARBA00023295"/>
    </source>
</evidence>
<dbReference type="InterPro" id="IPR013783">
    <property type="entry name" value="Ig-like_fold"/>
</dbReference>
<feature type="region of interest" description="Disordered" evidence="5">
    <location>
        <begin position="301"/>
        <end position="332"/>
    </location>
</feature>
<dbReference type="EMBL" id="BOMM01000029">
    <property type="protein sequence ID" value="GIE11567.1"/>
    <property type="molecule type" value="Genomic_DNA"/>
</dbReference>
<feature type="domain" description="CBM2" evidence="7">
    <location>
        <begin position="18"/>
        <end position="125"/>
    </location>
</feature>
<keyword evidence="6" id="KW-0732">Signal</keyword>